<reference evidence="2" key="1">
    <citation type="submission" date="2016-03" db="EMBL/GenBank/DDBJ databases">
        <title>Updated assembly of Pseudogymnoascus destructans, the fungus causing white-nose syndrome of bats.</title>
        <authorList>
            <person name="Palmer J.M."/>
            <person name="Drees K.P."/>
            <person name="Foster J.T."/>
            <person name="Lindner D.L."/>
        </authorList>
    </citation>
    <scope>NUCLEOTIDE SEQUENCE [LARGE SCALE GENOMIC DNA]</scope>
    <source>
        <strain evidence="2">20631-21</strain>
    </source>
</reference>
<dbReference type="Gene3D" id="1.25.40.20">
    <property type="entry name" value="Ankyrin repeat-containing domain"/>
    <property type="match status" value="1"/>
</dbReference>
<dbReference type="PROSITE" id="PS50088">
    <property type="entry name" value="ANK_REPEAT"/>
    <property type="match status" value="1"/>
</dbReference>
<feature type="repeat" description="ANK" evidence="1">
    <location>
        <begin position="52"/>
        <end position="84"/>
    </location>
</feature>
<dbReference type="Pfam" id="PF00023">
    <property type="entry name" value="Ank"/>
    <property type="match status" value="1"/>
</dbReference>
<evidence type="ECO:0000313" key="2">
    <source>
        <dbReference type="EMBL" id="OAF61194.1"/>
    </source>
</evidence>
<evidence type="ECO:0000256" key="1">
    <source>
        <dbReference type="PROSITE-ProRule" id="PRU00023"/>
    </source>
</evidence>
<dbReference type="AlphaFoldDB" id="A0A177AJ43"/>
<dbReference type="RefSeq" id="XP_024326471.1">
    <property type="nucleotide sequence ID" value="XM_024466193.1"/>
</dbReference>
<organism evidence="2">
    <name type="scientific">Pseudogymnoascus destructans</name>
    <dbReference type="NCBI Taxonomy" id="655981"/>
    <lineage>
        <taxon>Eukaryota</taxon>
        <taxon>Fungi</taxon>
        <taxon>Dikarya</taxon>
        <taxon>Ascomycota</taxon>
        <taxon>Pezizomycotina</taxon>
        <taxon>Leotiomycetes</taxon>
        <taxon>Thelebolales</taxon>
        <taxon>Thelebolaceae</taxon>
        <taxon>Pseudogymnoascus</taxon>
    </lineage>
</organism>
<dbReference type="EMBL" id="KV441390">
    <property type="protein sequence ID" value="OAF61194.1"/>
    <property type="molecule type" value="Genomic_DNA"/>
</dbReference>
<keyword evidence="1" id="KW-0040">ANK repeat</keyword>
<accession>A0A177AJ43</accession>
<gene>
    <name evidence="2" type="ORF">VC83_02532</name>
</gene>
<dbReference type="PROSITE" id="PS50297">
    <property type="entry name" value="ANK_REP_REGION"/>
    <property type="match status" value="1"/>
</dbReference>
<protein>
    <submittedName>
        <fullName evidence="2">Uncharacterized protein</fullName>
    </submittedName>
</protein>
<proteinExistence type="predicted"/>
<dbReference type="SMART" id="SM00248">
    <property type="entry name" value="ANK"/>
    <property type="match status" value="1"/>
</dbReference>
<dbReference type="InterPro" id="IPR036770">
    <property type="entry name" value="Ankyrin_rpt-contain_sf"/>
</dbReference>
<dbReference type="Proteomes" id="UP000077154">
    <property type="component" value="Unassembled WGS sequence"/>
</dbReference>
<dbReference type="SUPFAM" id="SSF48403">
    <property type="entry name" value="Ankyrin repeat"/>
    <property type="match status" value="1"/>
</dbReference>
<sequence length="186" mass="20971">MPEVRFQPSRCLVRLDGMFGYLFRAMKSHGRIYGMAISLNRRPSHMMGIVRTGRTPLSYAAGNGDLSSLNLLLREGANVDSKDSAAGRRYHMPLRMGMRASLISYYSLIDIPLPPFHAEGNRLKGGPKLILRCRAVHVNIQDKAGRRYRMPLETVMRAASSVYSRGPTLTSTQKTRLATLRYRMLL</sequence>
<name>A0A177AJ43_9PEZI</name>
<dbReference type="GeneID" id="36285613"/>
<dbReference type="InterPro" id="IPR002110">
    <property type="entry name" value="Ankyrin_rpt"/>
</dbReference>